<proteinExistence type="predicted"/>
<feature type="transmembrane region" description="Helical" evidence="1">
    <location>
        <begin position="53"/>
        <end position="75"/>
    </location>
</feature>
<name>A0A0F9MDD2_9ZZZZ</name>
<dbReference type="AlphaFoldDB" id="A0A0F9MDD2"/>
<evidence type="ECO:0008006" key="3">
    <source>
        <dbReference type="Google" id="ProtNLM"/>
    </source>
</evidence>
<sequence>MVFSYVSIRQDIKTNLRYCDVHRSNYRIMPLTILSHQAPGLALKARFPKKFDGTALCFGTFIPDLNFIFDFFYPINFYGFTHSLVGQILWTTPLAIVATLIFSRYLGPLFAKIASQKSKFYEPLRYFGIDQWKYLKHKKFSRNFWIISAYSALIGGIFHILLDWFSHSNVYILYPWIFGPNFDFLFFSIINYGIITLGPITFEANLTIFTLLWWLESIITAIISLSYLRYIKKNDLIRIWHEELYRK</sequence>
<feature type="transmembrane region" description="Helical" evidence="1">
    <location>
        <begin position="87"/>
        <end position="107"/>
    </location>
</feature>
<feature type="transmembrane region" description="Helical" evidence="1">
    <location>
        <begin position="173"/>
        <end position="194"/>
    </location>
</feature>
<keyword evidence="1" id="KW-0472">Membrane</keyword>
<dbReference type="Pfam" id="PF13803">
    <property type="entry name" value="DUF4184"/>
    <property type="match status" value="1"/>
</dbReference>
<evidence type="ECO:0000313" key="2">
    <source>
        <dbReference type="EMBL" id="KKN05345.1"/>
    </source>
</evidence>
<protein>
    <recommendedName>
        <fullName evidence="3">DUF4184 family protein</fullName>
    </recommendedName>
</protein>
<dbReference type="EMBL" id="LAZR01004816">
    <property type="protein sequence ID" value="KKN05345.1"/>
    <property type="molecule type" value="Genomic_DNA"/>
</dbReference>
<accession>A0A0F9MDD2</accession>
<reference evidence="2" key="1">
    <citation type="journal article" date="2015" name="Nature">
        <title>Complex archaea that bridge the gap between prokaryotes and eukaryotes.</title>
        <authorList>
            <person name="Spang A."/>
            <person name="Saw J.H."/>
            <person name="Jorgensen S.L."/>
            <person name="Zaremba-Niedzwiedzka K."/>
            <person name="Martijn J."/>
            <person name="Lind A.E."/>
            <person name="van Eijk R."/>
            <person name="Schleper C."/>
            <person name="Guy L."/>
            <person name="Ettema T.J."/>
        </authorList>
    </citation>
    <scope>NUCLEOTIDE SEQUENCE</scope>
</reference>
<dbReference type="InterPro" id="IPR025238">
    <property type="entry name" value="DUF4184"/>
</dbReference>
<gene>
    <name evidence="2" type="ORF">LCGC14_1088270</name>
</gene>
<evidence type="ECO:0000256" key="1">
    <source>
        <dbReference type="SAM" id="Phobius"/>
    </source>
</evidence>
<feature type="transmembrane region" description="Helical" evidence="1">
    <location>
        <begin position="143"/>
        <end position="161"/>
    </location>
</feature>
<feature type="transmembrane region" description="Helical" evidence="1">
    <location>
        <begin position="206"/>
        <end position="228"/>
    </location>
</feature>
<keyword evidence="1" id="KW-1133">Transmembrane helix</keyword>
<organism evidence="2">
    <name type="scientific">marine sediment metagenome</name>
    <dbReference type="NCBI Taxonomy" id="412755"/>
    <lineage>
        <taxon>unclassified sequences</taxon>
        <taxon>metagenomes</taxon>
        <taxon>ecological metagenomes</taxon>
    </lineage>
</organism>
<comment type="caution">
    <text evidence="2">The sequence shown here is derived from an EMBL/GenBank/DDBJ whole genome shotgun (WGS) entry which is preliminary data.</text>
</comment>
<keyword evidence="1" id="KW-0812">Transmembrane</keyword>